<dbReference type="Proteomes" id="UP000800093">
    <property type="component" value="Unassembled WGS sequence"/>
</dbReference>
<evidence type="ECO:0000313" key="6">
    <source>
        <dbReference type="EMBL" id="KAF2261253.1"/>
    </source>
</evidence>
<feature type="transmembrane region" description="Helical" evidence="5">
    <location>
        <begin position="77"/>
        <end position="99"/>
    </location>
</feature>
<dbReference type="InterPro" id="IPR007568">
    <property type="entry name" value="RTA1"/>
</dbReference>
<proteinExistence type="predicted"/>
<dbReference type="PANTHER" id="PTHR31465:SF35">
    <property type="entry name" value="RTA1 DOMAIN PROTEIN-RELATED"/>
    <property type="match status" value="1"/>
</dbReference>
<comment type="caution">
    <text evidence="6">The sequence shown here is derived from an EMBL/GenBank/DDBJ whole genome shotgun (WGS) entry which is preliminary data.</text>
</comment>
<dbReference type="PANTHER" id="PTHR31465">
    <property type="entry name" value="PROTEIN RTA1-RELATED"/>
    <property type="match status" value="1"/>
</dbReference>
<reference evidence="7" key="1">
    <citation type="journal article" date="2020" name="Stud. Mycol.">
        <title>101 Dothideomycetes genomes: A test case for predicting lifestyles and emergence of pathogens.</title>
        <authorList>
            <person name="Haridas S."/>
            <person name="Albert R."/>
            <person name="Binder M."/>
            <person name="Bloem J."/>
            <person name="LaButti K."/>
            <person name="Salamov A."/>
            <person name="Andreopoulos B."/>
            <person name="Baker S."/>
            <person name="Barry K."/>
            <person name="Bills G."/>
            <person name="Bluhm B."/>
            <person name="Cannon C."/>
            <person name="Castanera R."/>
            <person name="Culley D."/>
            <person name="Daum C."/>
            <person name="Ezra D."/>
            <person name="Gonzalez J."/>
            <person name="Henrissat B."/>
            <person name="Kuo A."/>
            <person name="Liang C."/>
            <person name="Lipzen A."/>
            <person name="Lutzoni F."/>
            <person name="Magnuson J."/>
            <person name="Mondo S."/>
            <person name="Nolan M."/>
            <person name="Ohm R."/>
            <person name="Pangilinan J."/>
            <person name="Park H.-J."/>
            <person name="Ramirez L."/>
            <person name="Alfaro M."/>
            <person name="Sun H."/>
            <person name="Tritt A."/>
            <person name="Yoshinaga Y."/>
            <person name="Zwiers L.-H."/>
            <person name="Turgeon B."/>
            <person name="Goodwin S."/>
            <person name="Spatafora J."/>
            <person name="Crous P."/>
            <person name="Grigoriev I."/>
        </authorList>
    </citation>
    <scope>NUCLEOTIDE SEQUENCE [LARGE SCALE GENOMIC DNA]</scope>
    <source>
        <strain evidence="7">CBS 304.66</strain>
    </source>
</reference>
<dbReference type="AlphaFoldDB" id="A0A9P4N169"/>
<dbReference type="Pfam" id="PF04479">
    <property type="entry name" value="RTA1"/>
    <property type="match status" value="1"/>
</dbReference>
<feature type="transmembrane region" description="Helical" evidence="5">
    <location>
        <begin position="12"/>
        <end position="31"/>
    </location>
</feature>
<accession>A0A9P4N169</accession>
<keyword evidence="2 5" id="KW-0812">Transmembrane</keyword>
<dbReference type="GO" id="GO:0016020">
    <property type="term" value="C:membrane"/>
    <property type="evidence" value="ECO:0007669"/>
    <property type="project" value="UniProtKB-SubCell"/>
</dbReference>
<evidence type="ECO:0000256" key="4">
    <source>
        <dbReference type="ARBA" id="ARBA00023136"/>
    </source>
</evidence>
<evidence type="ECO:0000313" key="7">
    <source>
        <dbReference type="Proteomes" id="UP000800093"/>
    </source>
</evidence>
<keyword evidence="4 5" id="KW-0472">Membrane</keyword>
<dbReference type="OrthoDB" id="3358017at2759"/>
<evidence type="ECO:0000256" key="2">
    <source>
        <dbReference type="ARBA" id="ARBA00022692"/>
    </source>
</evidence>
<sequence length="292" mass="32854">MSSPARFKFYHYNPSFAAAVTFVVFFTIASIRYGQLLIKNRTWYFVPFLIGCTFEAIGYVARAISAKQTPNWNLKPYIMHSLLTLLGPTFYAASIYMVLGRLIRLLDAGSYCLIRPKWLTRFFLMGDILSFLGQSGGGGILATAKSESSQKLGNNVILLGLGIQVVFFAFFMVITIAFHFRITKFPTTKSLSIATSWSTFIWVLNLASLLIMVRSVFRMIEYAQGNDGALLQRELYLYLLDATLMLVVAVVLSVYHPSRVLQECKILDKDSEATDTRDNYPMISGIGRAGRF</sequence>
<dbReference type="EMBL" id="ML986661">
    <property type="protein sequence ID" value="KAF2261253.1"/>
    <property type="molecule type" value="Genomic_DNA"/>
</dbReference>
<feature type="transmembrane region" description="Helical" evidence="5">
    <location>
        <begin position="156"/>
        <end position="178"/>
    </location>
</feature>
<feature type="transmembrane region" description="Helical" evidence="5">
    <location>
        <begin position="235"/>
        <end position="255"/>
    </location>
</feature>
<evidence type="ECO:0000256" key="5">
    <source>
        <dbReference type="SAM" id="Phobius"/>
    </source>
</evidence>
<name>A0A9P4N169_9PLEO</name>
<feature type="transmembrane region" description="Helical" evidence="5">
    <location>
        <begin position="43"/>
        <end position="65"/>
    </location>
</feature>
<feature type="transmembrane region" description="Helical" evidence="5">
    <location>
        <begin position="190"/>
        <end position="215"/>
    </location>
</feature>
<evidence type="ECO:0000256" key="3">
    <source>
        <dbReference type="ARBA" id="ARBA00022989"/>
    </source>
</evidence>
<feature type="transmembrane region" description="Helical" evidence="5">
    <location>
        <begin position="119"/>
        <end position="144"/>
    </location>
</feature>
<comment type="subcellular location">
    <subcellularLocation>
        <location evidence="1">Membrane</location>
        <topology evidence="1">Multi-pass membrane protein</topology>
    </subcellularLocation>
</comment>
<evidence type="ECO:0000256" key="1">
    <source>
        <dbReference type="ARBA" id="ARBA00004141"/>
    </source>
</evidence>
<gene>
    <name evidence="6" type="ORF">CC78DRAFT_522085</name>
</gene>
<organism evidence="6 7">
    <name type="scientific">Lojkania enalia</name>
    <dbReference type="NCBI Taxonomy" id="147567"/>
    <lineage>
        <taxon>Eukaryota</taxon>
        <taxon>Fungi</taxon>
        <taxon>Dikarya</taxon>
        <taxon>Ascomycota</taxon>
        <taxon>Pezizomycotina</taxon>
        <taxon>Dothideomycetes</taxon>
        <taxon>Pleosporomycetidae</taxon>
        <taxon>Pleosporales</taxon>
        <taxon>Pleosporales incertae sedis</taxon>
        <taxon>Lojkania</taxon>
    </lineage>
</organism>
<keyword evidence="3 5" id="KW-1133">Transmembrane helix</keyword>
<protein>
    <submittedName>
        <fullName evidence="6">RTA1-domain-containing protein</fullName>
    </submittedName>
</protein>
<keyword evidence="7" id="KW-1185">Reference proteome</keyword>